<sequence>MRRPRNRFNFLLFGSIYVIMCSFKRDISFILSHMLIYCCTDIHAFLASDLQFLASLLTHSTDVTFSKCGVKYNNV</sequence>
<reference evidence="1" key="1">
    <citation type="submission" date="2015-12" db="EMBL/GenBank/DDBJ databases">
        <title>Gene expression during late stages of embryo sac development: a critical building block for successful pollen-pistil interactions.</title>
        <authorList>
            <person name="Liu Y."/>
            <person name="Joly V."/>
            <person name="Sabar M."/>
            <person name="Matton D.P."/>
        </authorList>
    </citation>
    <scope>NUCLEOTIDE SEQUENCE</scope>
</reference>
<accession>A0A0V0GHR4</accession>
<dbReference type="EMBL" id="GEDG01040270">
    <property type="protein sequence ID" value="JAP06795.1"/>
    <property type="molecule type" value="Transcribed_RNA"/>
</dbReference>
<proteinExistence type="predicted"/>
<dbReference type="AlphaFoldDB" id="A0A0V0GHR4"/>
<name>A0A0V0GHR4_SOLCH</name>
<evidence type="ECO:0000313" key="1">
    <source>
        <dbReference type="EMBL" id="JAP06795.1"/>
    </source>
</evidence>
<protein>
    <submittedName>
        <fullName evidence="1">Putative ovule protein</fullName>
    </submittedName>
</protein>
<organism evidence="1">
    <name type="scientific">Solanum chacoense</name>
    <name type="common">Chaco potato</name>
    <dbReference type="NCBI Taxonomy" id="4108"/>
    <lineage>
        <taxon>Eukaryota</taxon>
        <taxon>Viridiplantae</taxon>
        <taxon>Streptophyta</taxon>
        <taxon>Embryophyta</taxon>
        <taxon>Tracheophyta</taxon>
        <taxon>Spermatophyta</taxon>
        <taxon>Magnoliopsida</taxon>
        <taxon>eudicotyledons</taxon>
        <taxon>Gunneridae</taxon>
        <taxon>Pentapetalae</taxon>
        <taxon>asterids</taxon>
        <taxon>lamiids</taxon>
        <taxon>Solanales</taxon>
        <taxon>Solanaceae</taxon>
        <taxon>Solanoideae</taxon>
        <taxon>Solaneae</taxon>
        <taxon>Solanum</taxon>
    </lineage>
</organism>